<dbReference type="CDD" id="cd03801">
    <property type="entry name" value="GT4_PimA-like"/>
    <property type="match status" value="1"/>
</dbReference>
<dbReference type="InterPro" id="IPR001296">
    <property type="entry name" value="Glyco_trans_1"/>
</dbReference>
<dbReference type="RefSeq" id="WP_189993897.1">
    <property type="nucleotide sequence ID" value="NZ_BMZS01000011.1"/>
</dbReference>
<reference evidence="2" key="2">
    <citation type="submission" date="2020-09" db="EMBL/GenBank/DDBJ databases">
        <authorList>
            <person name="Sun Q."/>
            <person name="Kim S."/>
        </authorList>
    </citation>
    <scope>NUCLEOTIDE SEQUENCE</scope>
    <source>
        <strain evidence="2">KCTC 42651</strain>
    </source>
</reference>
<protein>
    <recommendedName>
        <fullName evidence="1">Glycosyl transferase family 1 domain-containing protein</fullName>
    </recommendedName>
</protein>
<accession>A0A918XVQ3</accession>
<evidence type="ECO:0000259" key="1">
    <source>
        <dbReference type="Pfam" id="PF00534"/>
    </source>
</evidence>
<name>A0A918XVQ3_9PROT</name>
<dbReference type="SUPFAM" id="SSF53756">
    <property type="entry name" value="UDP-Glycosyltransferase/glycogen phosphorylase"/>
    <property type="match status" value="1"/>
</dbReference>
<reference evidence="2" key="1">
    <citation type="journal article" date="2014" name="Int. J. Syst. Evol. Microbiol.">
        <title>Complete genome sequence of Corynebacterium casei LMG S-19264T (=DSM 44701T), isolated from a smear-ripened cheese.</title>
        <authorList>
            <consortium name="US DOE Joint Genome Institute (JGI-PGF)"/>
            <person name="Walter F."/>
            <person name="Albersmeier A."/>
            <person name="Kalinowski J."/>
            <person name="Ruckert C."/>
        </authorList>
    </citation>
    <scope>NUCLEOTIDE SEQUENCE</scope>
    <source>
        <strain evidence="2">KCTC 42651</strain>
    </source>
</reference>
<dbReference type="Gene3D" id="3.40.50.2000">
    <property type="entry name" value="Glycogen Phosphorylase B"/>
    <property type="match status" value="1"/>
</dbReference>
<dbReference type="Proteomes" id="UP000630353">
    <property type="component" value="Unassembled WGS sequence"/>
</dbReference>
<dbReference type="PANTHER" id="PTHR46656">
    <property type="entry name" value="PUTATIVE-RELATED"/>
    <property type="match status" value="1"/>
</dbReference>
<proteinExistence type="predicted"/>
<keyword evidence="3" id="KW-1185">Reference proteome</keyword>
<dbReference type="EMBL" id="BMZS01000011">
    <property type="protein sequence ID" value="GHD59887.1"/>
    <property type="molecule type" value="Genomic_DNA"/>
</dbReference>
<dbReference type="AlphaFoldDB" id="A0A918XVQ3"/>
<feature type="domain" description="Glycosyl transferase family 1" evidence="1">
    <location>
        <begin position="174"/>
        <end position="336"/>
    </location>
</feature>
<gene>
    <name evidence="2" type="ORF">GCM10017083_45110</name>
</gene>
<dbReference type="GO" id="GO:0016757">
    <property type="term" value="F:glycosyltransferase activity"/>
    <property type="evidence" value="ECO:0007669"/>
    <property type="project" value="InterPro"/>
</dbReference>
<dbReference type="Pfam" id="PF00534">
    <property type="entry name" value="Glycos_transf_1"/>
    <property type="match status" value="1"/>
</dbReference>
<evidence type="ECO:0000313" key="3">
    <source>
        <dbReference type="Proteomes" id="UP000630353"/>
    </source>
</evidence>
<sequence length="396" mass="43158">MKALGLNWQIGSNYGWGTYGMELALHLFRRGGPRTVLLQGAADFRTDELQFARLDYMVRSSAKAVAGDRQWFDLYRPGNGLVVAHALGNNAEPAFAPNRVAVAADREVALTFIENTACSEAARRRFASFPLVVAGSDWCRDMLAGLGAANPVSCIQGIDPSVFHPAPRRGDFRDRFVIFSGGKLEYRKGQDIVLAAVRAFRSRHPEALLVTVWGNVWKQSRGIAQFRHSPHVAGPPPVSPEKGIDWLSWMRELGVALNDITMFGFFTHDRLPLLMREADVALFPNRAEGGTNLVAMEAMACGVPTILSANTGHLDIIADGACIPLRSQRPVAADEPGLGTEGWGESDVDEIVEALERVWQDREAARAIGAAGAAHMARFTWAAQLDKLMGLIEGQA</sequence>
<dbReference type="PANTHER" id="PTHR46656:SF3">
    <property type="entry name" value="PUTATIVE-RELATED"/>
    <property type="match status" value="1"/>
</dbReference>
<organism evidence="2 3">
    <name type="scientific">Thalassobaculum fulvum</name>
    <dbReference type="NCBI Taxonomy" id="1633335"/>
    <lineage>
        <taxon>Bacteria</taxon>
        <taxon>Pseudomonadati</taxon>
        <taxon>Pseudomonadota</taxon>
        <taxon>Alphaproteobacteria</taxon>
        <taxon>Rhodospirillales</taxon>
        <taxon>Thalassobaculaceae</taxon>
        <taxon>Thalassobaculum</taxon>
    </lineage>
</organism>
<evidence type="ECO:0000313" key="2">
    <source>
        <dbReference type="EMBL" id="GHD59887.1"/>
    </source>
</evidence>
<comment type="caution">
    <text evidence="2">The sequence shown here is derived from an EMBL/GenBank/DDBJ whole genome shotgun (WGS) entry which is preliminary data.</text>
</comment>